<keyword evidence="3" id="KW-0472">Membrane</keyword>
<protein>
    <recommendedName>
        <fullName evidence="6">MFS transporter</fullName>
    </recommendedName>
</protein>
<evidence type="ECO:0000256" key="2">
    <source>
        <dbReference type="SAM" id="MobiDB-lite"/>
    </source>
</evidence>
<feature type="transmembrane region" description="Helical" evidence="3">
    <location>
        <begin position="196"/>
        <end position="218"/>
    </location>
</feature>
<dbReference type="Gene3D" id="1.20.1250.20">
    <property type="entry name" value="MFS general substrate transporter like domains"/>
    <property type="match status" value="2"/>
</dbReference>
<dbReference type="GO" id="GO:0015293">
    <property type="term" value="F:symporter activity"/>
    <property type="evidence" value="ECO:0007669"/>
    <property type="project" value="InterPro"/>
</dbReference>
<gene>
    <name evidence="4" type="ORF">FXF46_02610</name>
</gene>
<dbReference type="InterPro" id="IPR039672">
    <property type="entry name" value="MFS_2"/>
</dbReference>
<evidence type="ECO:0000256" key="3">
    <source>
        <dbReference type="SAM" id="Phobius"/>
    </source>
</evidence>
<dbReference type="Proteomes" id="UP000323560">
    <property type="component" value="Chromosome"/>
</dbReference>
<feature type="transmembrane region" description="Helical" evidence="3">
    <location>
        <begin position="419"/>
        <end position="443"/>
    </location>
</feature>
<feature type="region of interest" description="Disordered" evidence="2">
    <location>
        <begin position="1"/>
        <end position="20"/>
    </location>
</feature>
<sequence length="464" mass="50178">MERQSRSQPDGCMNGTTNNQRPALSERMSFGFGDLAGNALFGITGAYLIYYYTNVYGISASSVALLMLLARVIDSVVDPVIGYLIDHRILFEGRVRPYLKWFSLPLGLLTFCCFLPLPLGSGGRLAWAYATYLVMGVLFSLVIVPYGLLPNVMTRNREDRLSLSTFRMMGATLATFLVGSSILPMVHLFGAGNEKLGYPLAMAVAGAIGGGLALIPFFTCRERYELEANASPVRVLLGSLFRNRAWVIVTIVLSLFYINLTAFYGLSIYYATEVLHRPQYFGGVLISMMGASKVLGVTCSPWLARHVGQKLTIVLPYILSAMGLALFAYGPNSSVYLVAIFGLICFFQGMTLPVFYAMVADSIDYGTVVTGVTASGMAYSVNSFAGKVAWAIGGSLSAAILGWGGYVPHAATQTYTARAFITFGFLGVPACVALLSALIILLYPSEAEMTRTLQPETPVEPQSI</sequence>
<dbReference type="CDD" id="cd17332">
    <property type="entry name" value="MFS_MelB_like"/>
    <property type="match status" value="1"/>
</dbReference>
<feature type="transmembrane region" description="Helical" evidence="3">
    <location>
        <begin position="388"/>
        <end position="407"/>
    </location>
</feature>
<evidence type="ECO:0000313" key="5">
    <source>
        <dbReference type="Proteomes" id="UP000323560"/>
    </source>
</evidence>
<dbReference type="AlphaFoldDB" id="A0AAP9ERF5"/>
<evidence type="ECO:0000313" key="4">
    <source>
        <dbReference type="EMBL" id="QEH95277.1"/>
    </source>
</evidence>
<dbReference type="KEGG" id="gti:FXF46_02610"/>
<dbReference type="NCBIfam" id="TIGR00792">
    <property type="entry name" value="gph"/>
    <property type="match status" value="1"/>
</dbReference>
<keyword evidence="3" id="KW-1133">Transmembrane helix</keyword>
<comment type="similarity">
    <text evidence="1">Belongs to the sodium:galactoside symporter (TC 2.A.2) family.</text>
</comment>
<feature type="transmembrane region" description="Helical" evidence="3">
    <location>
        <begin position="280"/>
        <end position="304"/>
    </location>
</feature>
<dbReference type="PANTHER" id="PTHR11328:SF24">
    <property type="entry name" value="MAJOR FACILITATOR SUPERFAMILY (MFS) PROFILE DOMAIN-CONTAINING PROTEIN"/>
    <property type="match status" value="1"/>
</dbReference>
<dbReference type="EMBL" id="CP043043">
    <property type="protein sequence ID" value="QEH95277.1"/>
    <property type="molecule type" value="Genomic_DNA"/>
</dbReference>
<accession>A0AAP9ERF5</accession>
<evidence type="ECO:0000256" key="1">
    <source>
        <dbReference type="ARBA" id="ARBA00009617"/>
    </source>
</evidence>
<dbReference type="GO" id="GO:0005886">
    <property type="term" value="C:plasma membrane"/>
    <property type="evidence" value="ECO:0007669"/>
    <property type="project" value="TreeGrafter"/>
</dbReference>
<feature type="transmembrane region" description="Helical" evidence="3">
    <location>
        <begin position="335"/>
        <end position="356"/>
    </location>
</feature>
<reference evidence="4 5" key="1">
    <citation type="submission" date="2019-08" db="EMBL/GenBank/DDBJ databases">
        <title>Gluconobacter frateurii HD924 genome.</title>
        <authorList>
            <person name="Liu Y."/>
            <person name="Zhang P."/>
        </authorList>
    </citation>
    <scope>NUCLEOTIDE SEQUENCE [LARGE SCALE GENOMIC DNA]</scope>
    <source>
        <strain evidence="4 5">HD924</strain>
    </source>
</reference>
<keyword evidence="3" id="KW-0812">Transmembrane</keyword>
<dbReference type="SUPFAM" id="SSF103473">
    <property type="entry name" value="MFS general substrate transporter"/>
    <property type="match status" value="1"/>
</dbReference>
<dbReference type="GO" id="GO:0006814">
    <property type="term" value="P:sodium ion transport"/>
    <property type="evidence" value="ECO:0007669"/>
    <property type="project" value="InterPro"/>
</dbReference>
<feature type="transmembrane region" description="Helical" evidence="3">
    <location>
        <begin position="170"/>
        <end position="190"/>
    </location>
</feature>
<dbReference type="InterPro" id="IPR036259">
    <property type="entry name" value="MFS_trans_sf"/>
</dbReference>
<proteinExistence type="inferred from homology"/>
<feature type="transmembrane region" description="Helical" evidence="3">
    <location>
        <begin position="98"/>
        <end position="117"/>
    </location>
</feature>
<dbReference type="InterPro" id="IPR001927">
    <property type="entry name" value="Na/Gal_symport"/>
</dbReference>
<feature type="transmembrane region" description="Helical" evidence="3">
    <location>
        <begin position="129"/>
        <end position="149"/>
    </location>
</feature>
<feature type="transmembrane region" description="Helical" evidence="3">
    <location>
        <begin position="245"/>
        <end position="268"/>
    </location>
</feature>
<dbReference type="GO" id="GO:0008643">
    <property type="term" value="P:carbohydrate transport"/>
    <property type="evidence" value="ECO:0007669"/>
    <property type="project" value="InterPro"/>
</dbReference>
<feature type="transmembrane region" description="Helical" evidence="3">
    <location>
        <begin position="30"/>
        <end position="50"/>
    </location>
</feature>
<feature type="transmembrane region" description="Helical" evidence="3">
    <location>
        <begin position="311"/>
        <end position="329"/>
    </location>
</feature>
<dbReference type="Pfam" id="PF13347">
    <property type="entry name" value="MFS_2"/>
    <property type="match status" value="1"/>
</dbReference>
<feature type="transmembrane region" description="Helical" evidence="3">
    <location>
        <begin position="56"/>
        <end position="77"/>
    </location>
</feature>
<dbReference type="PANTHER" id="PTHR11328">
    <property type="entry name" value="MAJOR FACILITATOR SUPERFAMILY DOMAIN-CONTAINING PROTEIN"/>
    <property type="match status" value="1"/>
</dbReference>
<evidence type="ECO:0008006" key="6">
    <source>
        <dbReference type="Google" id="ProtNLM"/>
    </source>
</evidence>
<organism evidence="4 5">
    <name type="scientific">Gluconobacter thailandicus</name>
    <dbReference type="NCBI Taxonomy" id="257438"/>
    <lineage>
        <taxon>Bacteria</taxon>
        <taxon>Pseudomonadati</taxon>
        <taxon>Pseudomonadota</taxon>
        <taxon>Alphaproteobacteria</taxon>
        <taxon>Acetobacterales</taxon>
        <taxon>Acetobacteraceae</taxon>
        <taxon>Gluconobacter</taxon>
    </lineage>
</organism>
<name>A0AAP9ERF5_GLUTH</name>